<accession>A0ABV6BGG4</accession>
<dbReference type="Proteomes" id="UP001589813">
    <property type="component" value="Unassembled WGS sequence"/>
</dbReference>
<evidence type="ECO:0000259" key="2">
    <source>
        <dbReference type="Pfam" id="PF17131"/>
    </source>
</evidence>
<organism evidence="3 4">
    <name type="scientific">Rheinheimera tilapiae</name>
    <dbReference type="NCBI Taxonomy" id="875043"/>
    <lineage>
        <taxon>Bacteria</taxon>
        <taxon>Pseudomonadati</taxon>
        <taxon>Pseudomonadota</taxon>
        <taxon>Gammaproteobacteria</taxon>
        <taxon>Chromatiales</taxon>
        <taxon>Chromatiaceae</taxon>
        <taxon>Rheinheimera</taxon>
    </lineage>
</organism>
<feature type="signal peptide" evidence="1">
    <location>
        <begin position="1"/>
        <end position="37"/>
    </location>
</feature>
<dbReference type="InterPro" id="IPR033399">
    <property type="entry name" value="TP_0789-like"/>
</dbReference>
<evidence type="ECO:0000313" key="4">
    <source>
        <dbReference type="Proteomes" id="UP001589813"/>
    </source>
</evidence>
<evidence type="ECO:0000256" key="1">
    <source>
        <dbReference type="SAM" id="SignalP"/>
    </source>
</evidence>
<dbReference type="Pfam" id="PF17131">
    <property type="entry name" value="LolA_like"/>
    <property type="match status" value="1"/>
</dbReference>
<keyword evidence="3" id="KW-0449">Lipoprotein</keyword>
<evidence type="ECO:0000313" key="3">
    <source>
        <dbReference type="EMBL" id="MFC0049479.1"/>
    </source>
</evidence>
<proteinExistence type="predicted"/>
<name>A0ABV6BGG4_9GAMM</name>
<keyword evidence="1" id="KW-0732">Signal</keyword>
<dbReference type="Gene3D" id="2.50.20.10">
    <property type="entry name" value="Lipoprotein localisation LolA/LolB/LppX"/>
    <property type="match status" value="1"/>
</dbReference>
<dbReference type="EMBL" id="JBHLXP010000003">
    <property type="protein sequence ID" value="MFC0049479.1"/>
    <property type="molecule type" value="Genomic_DNA"/>
</dbReference>
<gene>
    <name evidence="3" type="ORF">ACFFJP_14380</name>
</gene>
<comment type="caution">
    <text evidence="3">The sequence shown here is derived from an EMBL/GenBank/DDBJ whole genome shotgun (WGS) entry which is preliminary data.</text>
</comment>
<sequence>MNKVHHTNLAKPLQRFWPAVLCLGLLSAALSSVPVAADDGGKGLTIAKERVARDEGWKDSESKTTMVLRNAQGEENKREIRSISLEVANDGDKGLTIFDEPKDVRGTAFLNHSHTGKPDDQWLYLPSVKRVKRIASRNKSGPFMASEFAYEDLSSFELAKFKFTWLRDDTLDGEAVFVVEQVPVDEFSGYSKSVVWLDQAEYRARKIEFYDRKNALLKTLVMSDYKQYLNKYWRPLKLQMTNHQTGKSTDLLVRDIEFGKGRTDADFDTNALQRSR</sequence>
<dbReference type="CDD" id="cd16329">
    <property type="entry name" value="LolA_like"/>
    <property type="match status" value="1"/>
</dbReference>
<keyword evidence="4" id="KW-1185">Reference proteome</keyword>
<dbReference type="RefSeq" id="WP_377245393.1">
    <property type="nucleotide sequence ID" value="NZ_JBHLXP010000003.1"/>
</dbReference>
<reference evidence="3 4" key="1">
    <citation type="submission" date="2024-09" db="EMBL/GenBank/DDBJ databases">
        <authorList>
            <person name="Sun Q."/>
            <person name="Mori K."/>
        </authorList>
    </citation>
    <scope>NUCLEOTIDE SEQUENCE [LARGE SCALE GENOMIC DNA]</scope>
    <source>
        <strain evidence="3 4">KCTC 23315</strain>
    </source>
</reference>
<feature type="domain" description="Uncharacterized protein TP-0789" evidence="2">
    <location>
        <begin position="92"/>
        <end position="274"/>
    </location>
</feature>
<protein>
    <submittedName>
        <fullName evidence="3">Outer membrane lipoprotein-sorting protein</fullName>
    </submittedName>
</protein>
<feature type="chain" id="PRO_5047263006" evidence="1">
    <location>
        <begin position="38"/>
        <end position="276"/>
    </location>
</feature>